<feature type="transmembrane region" description="Helical" evidence="1">
    <location>
        <begin position="82"/>
        <end position="111"/>
    </location>
</feature>
<dbReference type="PANTHER" id="PTHR33927:SF5">
    <property type="entry name" value="ENZYME, PUTATIVE (AFU_ORTHOLOGUE AFUA_8G01222)-RELATED"/>
    <property type="match status" value="1"/>
</dbReference>
<proteinExistence type="predicted"/>
<dbReference type="Proteomes" id="UP001501690">
    <property type="component" value="Unassembled WGS sequence"/>
</dbReference>
<evidence type="ECO:0000256" key="1">
    <source>
        <dbReference type="SAM" id="Phobius"/>
    </source>
</evidence>
<organism evidence="2 3">
    <name type="scientific">Microbacterium sediminicola</name>
    <dbReference type="NCBI Taxonomy" id="415210"/>
    <lineage>
        <taxon>Bacteria</taxon>
        <taxon>Bacillati</taxon>
        <taxon>Actinomycetota</taxon>
        <taxon>Actinomycetes</taxon>
        <taxon>Micrococcales</taxon>
        <taxon>Microbacteriaceae</taxon>
        <taxon>Microbacterium</taxon>
    </lineage>
</organism>
<name>A0ABN2HTG8_9MICO</name>
<feature type="transmembrane region" description="Helical" evidence="1">
    <location>
        <begin position="192"/>
        <end position="210"/>
    </location>
</feature>
<evidence type="ECO:0000313" key="3">
    <source>
        <dbReference type="Proteomes" id="UP001501690"/>
    </source>
</evidence>
<keyword evidence="1" id="KW-0812">Transmembrane</keyword>
<accession>A0ABN2HTG8</accession>
<feature type="transmembrane region" description="Helical" evidence="1">
    <location>
        <begin position="6"/>
        <end position="27"/>
    </location>
</feature>
<keyword evidence="1" id="KW-1133">Transmembrane helix</keyword>
<gene>
    <name evidence="2" type="ORF">GCM10009808_07890</name>
</gene>
<evidence type="ECO:0000313" key="2">
    <source>
        <dbReference type="EMBL" id="GAA1693150.1"/>
    </source>
</evidence>
<protein>
    <submittedName>
        <fullName evidence="2">Uncharacterized protein</fullName>
    </submittedName>
</protein>
<feature type="transmembrane region" description="Helical" evidence="1">
    <location>
        <begin position="158"/>
        <end position="177"/>
    </location>
</feature>
<sequence>MLYVVLLAGVLVLNVALFAFGLFLGWWNPHAPSLQVIAAIGQANLVISSVPRQQWVVNVASWLATRPSTSWPLRIRMLLAKYYHVGGIHVGAALSGTAWYVLYIVLLAPAWADGEPGIDDISLGFAVGIVSILLLMVVCAMPVVRSKKHNLFEATHRGGAWAVLILAWVNVFLLARLQPEIPLGQVLMTSPIFWMVLASTAMAIWPWALLRKVPISVETPSSHVAIVKVHQKYQPPVGTTRAVALHPLQSWHPFACVPAIPGEGGYRMVVSRAGDWTSRFIENPPAHVWVRGLPTVGVANAKKLFNRVLYVTTGSGIGPALGHLLSDTQGSRLVWVTRNPRATYGDGLVDEVMRAQPEAVIWDTGASGKPDVFDVSYDAYRSTGADAVICVSNRPVTARVVGEFERRGIPAFGPIWDS</sequence>
<keyword evidence="1" id="KW-0472">Membrane</keyword>
<dbReference type="InterPro" id="IPR052979">
    <property type="entry name" value="Adenylate-forming_domain"/>
</dbReference>
<feature type="transmembrane region" description="Helical" evidence="1">
    <location>
        <begin position="123"/>
        <end position="146"/>
    </location>
</feature>
<dbReference type="PANTHER" id="PTHR33927">
    <property type="entry name" value="TRANSMEMBRANE PROTEIN"/>
    <property type="match status" value="1"/>
</dbReference>
<keyword evidence="3" id="KW-1185">Reference proteome</keyword>
<reference evidence="2 3" key="1">
    <citation type="journal article" date="2019" name="Int. J. Syst. Evol. Microbiol.">
        <title>The Global Catalogue of Microorganisms (GCM) 10K type strain sequencing project: providing services to taxonomists for standard genome sequencing and annotation.</title>
        <authorList>
            <consortium name="The Broad Institute Genomics Platform"/>
            <consortium name="The Broad Institute Genome Sequencing Center for Infectious Disease"/>
            <person name="Wu L."/>
            <person name="Ma J."/>
        </authorList>
    </citation>
    <scope>NUCLEOTIDE SEQUENCE [LARGE SCALE GENOMIC DNA]</scope>
    <source>
        <strain evidence="2 3">JCM 15577</strain>
    </source>
</reference>
<dbReference type="EMBL" id="BAAAPL010000001">
    <property type="protein sequence ID" value="GAA1693150.1"/>
    <property type="molecule type" value="Genomic_DNA"/>
</dbReference>
<comment type="caution">
    <text evidence="2">The sequence shown here is derived from an EMBL/GenBank/DDBJ whole genome shotgun (WGS) entry which is preliminary data.</text>
</comment>